<dbReference type="GO" id="GO:0005886">
    <property type="term" value="C:plasma membrane"/>
    <property type="evidence" value="ECO:0007669"/>
    <property type="project" value="UniProtKB-SubCell"/>
</dbReference>
<evidence type="ECO:0000256" key="6">
    <source>
        <dbReference type="ARBA" id="ARBA00022989"/>
    </source>
</evidence>
<dbReference type="InterPro" id="IPR004626">
    <property type="entry name" value="RarD"/>
</dbReference>
<proteinExistence type="inferred from homology"/>
<dbReference type="RefSeq" id="WP_091075748.1">
    <property type="nucleotide sequence ID" value="NZ_LT629799.1"/>
</dbReference>
<feature type="domain" description="EamA" evidence="9">
    <location>
        <begin position="7"/>
        <end position="142"/>
    </location>
</feature>
<dbReference type="OrthoDB" id="369870at2"/>
<reference evidence="11" key="1">
    <citation type="submission" date="2016-10" db="EMBL/GenBank/DDBJ databases">
        <authorList>
            <person name="Varghese N."/>
            <person name="Submissions S."/>
        </authorList>
    </citation>
    <scope>NUCLEOTIDE SEQUENCE [LARGE SCALE GENOMIC DNA]</scope>
    <source>
        <strain evidence="11">DSM 21743</strain>
    </source>
</reference>
<feature type="transmembrane region" description="Helical" evidence="8">
    <location>
        <begin position="102"/>
        <end position="119"/>
    </location>
</feature>
<dbReference type="STRING" id="546874.SAMN04488544_2951"/>
<evidence type="ECO:0000256" key="4">
    <source>
        <dbReference type="ARBA" id="ARBA00022475"/>
    </source>
</evidence>
<evidence type="ECO:0000259" key="9">
    <source>
        <dbReference type="Pfam" id="PF00892"/>
    </source>
</evidence>
<evidence type="ECO:0000256" key="3">
    <source>
        <dbReference type="ARBA" id="ARBA00022448"/>
    </source>
</evidence>
<feature type="transmembrane region" description="Helical" evidence="8">
    <location>
        <begin position="206"/>
        <end position="228"/>
    </location>
</feature>
<sequence length="306" mass="32938">MSDEGRRGIGYGLAAYAVWGAVPLFWPLVAQAGSLEILAHRIVWSFVISLVLVLTVVRRGFWSRMGHRRTLVLLGSAAAIVSVNWGTYIWSVNHGHVVETALGYYINPILSIVLGVVVLREKLSRAQWVSLGLAVAAVVVLTVDYGTLPWIALVLAVSFATYGFIKNRLGAGAVDSLAVESALLTPIALVYLGFLEVTGRATFGHLGWGFSLLLVATGFITLVPLLFFASAATRLPLSTLGLLQYLAPTLQFVLGITYFGEAMSPGRWVGFGLVWVALVIMSVDGLRRARRSRTSTAAPEAEPAQV</sequence>
<evidence type="ECO:0000256" key="1">
    <source>
        <dbReference type="ARBA" id="ARBA00004651"/>
    </source>
</evidence>
<organism evidence="10 11">
    <name type="scientific">Microlunatus sagamiharensis</name>
    <dbReference type="NCBI Taxonomy" id="546874"/>
    <lineage>
        <taxon>Bacteria</taxon>
        <taxon>Bacillati</taxon>
        <taxon>Actinomycetota</taxon>
        <taxon>Actinomycetes</taxon>
        <taxon>Propionibacteriales</taxon>
        <taxon>Propionibacteriaceae</taxon>
        <taxon>Microlunatus</taxon>
    </lineage>
</organism>
<evidence type="ECO:0000313" key="11">
    <source>
        <dbReference type="Proteomes" id="UP000198825"/>
    </source>
</evidence>
<comment type="subcellular location">
    <subcellularLocation>
        <location evidence="1">Cell membrane</location>
        <topology evidence="1">Multi-pass membrane protein</topology>
    </subcellularLocation>
</comment>
<feature type="transmembrane region" description="Helical" evidence="8">
    <location>
        <begin position="9"/>
        <end position="26"/>
    </location>
</feature>
<keyword evidence="5 8" id="KW-0812">Transmembrane</keyword>
<keyword evidence="7 8" id="KW-0472">Membrane</keyword>
<accession>A0A1H2MZ42</accession>
<dbReference type="PANTHER" id="PTHR22911">
    <property type="entry name" value="ACYL-MALONYL CONDENSING ENZYME-RELATED"/>
    <property type="match status" value="1"/>
</dbReference>
<dbReference type="Pfam" id="PF00892">
    <property type="entry name" value="EamA"/>
    <property type="match status" value="2"/>
</dbReference>
<feature type="transmembrane region" description="Helical" evidence="8">
    <location>
        <begin position="240"/>
        <end position="260"/>
    </location>
</feature>
<comment type="similarity">
    <text evidence="2">Belongs to the EamA transporter family.</text>
</comment>
<dbReference type="InterPro" id="IPR037185">
    <property type="entry name" value="EmrE-like"/>
</dbReference>
<feature type="transmembrane region" description="Helical" evidence="8">
    <location>
        <begin position="126"/>
        <end position="143"/>
    </location>
</feature>
<keyword evidence="11" id="KW-1185">Reference proteome</keyword>
<feature type="transmembrane region" description="Helical" evidence="8">
    <location>
        <begin position="149"/>
        <end position="165"/>
    </location>
</feature>
<protein>
    <submittedName>
        <fullName evidence="10">Chloramphenicol-sensitive protein RarD</fullName>
    </submittedName>
</protein>
<evidence type="ECO:0000313" key="10">
    <source>
        <dbReference type="EMBL" id="SDU98155.1"/>
    </source>
</evidence>
<evidence type="ECO:0000256" key="8">
    <source>
        <dbReference type="SAM" id="Phobius"/>
    </source>
</evidence>
<feature type="transmembrane region" description="Helical" evidence="8">
    <location>
        <begin position="266"/>
        <end position="286"/>
    </location>
</feature>
<feature type="transmembrane region" description="Helical" evidence="8">
    <location>
        <begin position="177"/>
        <end position="194"/>
    </location>
</feature>
<name>A0A1H2MZ42_9ACTN</name>
<keyword evidence="4" id="KW-1003">Cell membrane</keyword>
<keyword evidence="6 8" id="KW-1133">Transmembrane helix</keyword>
<feature type="transmembrane region" description="Helical" evidence="8">
    <location>
        <begin position="38"/>
        <end position="58"/>
    </location>
</feature>
<evidence type="ECO:0000256" key="5">
    <source>
        <dbReference type="ARBA" id="ARBA00022692"/>
    </source>
</evidence>
<dbReference type="InterPro" id="IPR000620">
    <property type="entry name" value="EamA_dom"/>
</dbReference>
<dbReference type="PANTHER" id="PTHR22911:SF137">
    <property type="entry name" value="SOLUTE CARRIER FAMILY 35 MEMBER G2-RELATED"/>
    <property type="match status" value="1"/>
</dbReference>
<feature type="domain" description="EamA" evidence="9">
    <location>
        <begin position="151"/>
        <end position="282"/>
    </location>
</feature>
<feature type="transmembrane region" description="Helical" evidence="8">
    <location>
        <begin position="70"/>
        <end position="90"/>
    </location>
</feature>
<gene>
    <name evidence="10" type="ORF">SAMN04488544_2951</name>
</gene>
<dbReference type="Proteomes" id="UP000198825">
    <property type="component" value="Chromosome I"/>
</dbReference>
<evidence type="ECO:0000256" key="7">
    <source>
        <dbReference type="ARBA" id="ARBA00023136"/>
    </source>
</evidence>
<dbReference type="NCBIfam" id="TIGR00688">
    <property type="entry name" value="rarD"/>
    <property type="match status" value="1"/>
</dbReference>
<keyword evidence="3" id="KW-0813">Transport</keyword>
<dbReference type="SUPFAM" id="SSF103481">
    <property type="entry name" value="Multidrug resistance efflux transporter EmrE"/>
    <property type="match status" value="2"/>
</dbReference>
<evidence type="ECO:0000256" key="2">
    <source>
        <dbReference type="ARBA" id="ARBA00007362"/>
    </source>
</evidence>
<dbReference type="AlphaFoldDB" id="A0A1H2MZ42"/>
<dbReference type="EMBL" id="LT629799">
    <property type="protein sequence ID" value="SDU98155.1"/>
    <property type="molecule type" value="Genomic_DNA"/>
</dbReference>